<dbReference type="Gene3D" id="3.30.1370.60">
    <property type="entry name" value="Hypothetical oxidoreductase yiak, domain 2"/>
    <property type="match status" value="1"/>
</dbReference>
<reference evidence="3 4" key="1">
    <citation type="submission" date="2015-03" db="EMBL/GenBank/DDBJ databases">
        <authorList>
            <person name="Lepp D."/>
            <person name="Hassan Y.I."/>
            <person name="Li X.-Z."/>
            <person name="Zhou T."/>
        </authorList>
    </citation>
    <scope>NUCLEOTIDE SEQUENCE [LARGE SCALE GENOMIC DNA]</scope>
    <source>
        <strain evidence="3 4">E84</strain>
    </source>
</reference>
<gene>
    <name evidence="3" type="ORF">WH87_08030</name>
</gene>
<dbReference type="InterPro" id="IPR003767">
    <property type="entry name" value="Malate/L-lactate_DH-like"/>
</dbReference>
<dbReference type="Gene3D" id="1.10.1530.10">
    <property type="match status" value="1"/>
</dbReference>
<accession>A0A0F5QD56</accession>
<dbReference type="NCBIfam" id="NF007504">
    <property type="entry name" value="PRK10098.1"/>
    <property type="match status" value="1"/>
</dbReference>
<dbReference type="STRING" id="1293439.WH87_08030"/>
<dbReference type="RefSeq" id="WP_046140427.1">
    <property type="nucleotide sequence ID" value="NZ_LANJ01000012.1"/>
</dbReference>
<dbReference type="InterPro" id="IPR043144">
    <property type="entry name" value="Mal/L-sulf/L-lact_DH-like_ah"/>
</dbReference>
<dbReference type="SUPFAM" id="SSF89733">
    <property type="entry name" value="L-sulfolactate dehydrogenase-like"/>
    <property type="match status" value="1"/>
</dbReference>
<evidence type="ECO:0000313" key="4">
    <source>
        <dbReference type="Proteomes" id="UP000033411"/>
    </source>
</evidence>
<dbReference type="PANTHER" id="PTHR11091">
    <property type="entry name" value="OXIDOREDUCTASE-RELATED"/>
    <property type="match status" value="1"/>
</dbReference>
<dbReference type="PATRIC" id="fig|1293439.3.peg.1176"/>
<evidence type="ECO:0008006" key="5">
    <source>
        <dbReference type="Google" id="ProtNLM"/>
    </source>
</evidence>
<proteinExistence type="inferred from homology"/>
<dbReference type="InterPro" id="IPR036111">
    <property type="entry name" value="Mal/L-sulfo/L-lacto_DH-like_sf"/>
</dbReference>
<protein>
    <recommendedName>
        <fullName evidence="5">Dehydrogenase</fullName>
    </recommendedName>
</protein>
<evidence type="ECO:0000256" key="2">
    <source>
        <dbReference type="ARBA" id="ARBA00023002"/>
    </source>
</evidence>
<evidence type="ECO:0000256" key="1">
    <source>
        <dbReference type="ARBA" id="ARBA00006056"/>
    </source>
</evidence>
<name>A0A0F5QD56_9HYPH</name>
<comment type="similarity">
    <text evidence="1">Belongs to the LDH2/MDH2 oxidoreductase family.</text>
</comment>
<dbReference type="EMBL" id="LANJ01000012">
    <property type="protein sequence ID" value="KKC38900.1"/>
    <property type="molecule type" value="Genomic_DNA"/>
</dbReference>
<comment type="caution">
    <text evidence="3">The sequence shown here is derived from an EMBL/GenBank/DDBJ whole genome shotgun (WGS) entry which is preliminary data.</text>
</comment>
<evidence type="ECO:0000313" key="3">
    <source>
        <dbReference type="EMBL" id="KKC38900.1"/>
    </source>
</evidence>
<dbReference type="Proteomes" id="UP000033411">
    <property type="component" value="Unassembled WGS sequence"/>
</dbReference>
<dbReference type="AlphaFoldDB" id="A0A0F5QD56"/>
<dbReference type="PANTHER" id="PTHR11091:SF0">
    <property type="entry name" value="MALATE DEHYDROGENASE"/>
    <property type="match status" value="1"/>
</dbReference>
<keyword evidence="4" id="KW-1185">Reference proteome</keyword>
<dbReference type="InterPro" id="IPR043143">
    <property type="entry name" value="Mal/L-sulf/L-lact_DH-like_NADP"/>
</dbReference>
<dbReference type="GO" id="GO:0016491">
    <property type="term" value="F:oxidoreductase activity"/>
    <property type="evidence" value="ECO:0007669"/>
    <property type="project" value="UniProtKB-KW"/>
</dbReference>
<sequence>MVLVASEALHGAVVELFVAVGASNGSALLIADHLVEANLRGHDSHGVGVVPLYLRSIKAGGMNLAQSLRLVTEAGGMMIFDAGHGPGQVMGHHAMEAGIGHAQAHGSAIIGLRNSHHLGRIGHWAEQCAAAGLVSIHFVNVVAGPLVAPFGGKKARLGTNPFAVGFPRVGEEPVVVDFATSRLAMGKVRVYRNMGKTLPDDALLTGQGDKTNDPNELFGDPPGVLVAFGEHKGWGLALACELLGAALLGGETQHDASSGPAVINSMLSILVSPERMGTQDAFGHEMSQVLAWVQSENSERPGGVLLPGELEQATRRERLNLGIPVDTATLGQIASAASDAGLKGLAFQSLMGL</sequence>
<dbReference type="Pfam" id="PF02615">
    <property type="entry name" value="Ldh_2"/>
    <property type="match status" value="1"/>
</dbReference>
<keyword evidence="2" id="KW-0560">Oxidoreductase</keyword>
<organism evidence="3 4">
    <name type="scientific">Devosia epidermidihirudinis</name>
    <dbReference type="NCBI Taxonomy" id="1293439"/>
    <lineage>
        <taxon>Bacteria</taxon>
        <taxon>Pseudomonadati</taxon>
        <taxon>Pseudomonadota</taxon>
        <taxon>Alphaproteobacteria</taxon>
        <taxon>Hyphomicrobiales</taxon>
        <taxon>Devosiaceae</taxon>
        <taxon>Devosia</taxon>
    </lineage>
</organism>